<dbReference type="PRINTS" id="PR00111">
    <property type="entry name" value="ABHYDROLASE"/>
</dbReference>
<dbReference type="PRINTS" id="PR00412">
    <property type="entry name" value="EPOXHYDRLASE"/>
</dbReference>
<dbReference type="PANTHER" id="PTHR43194:SF2">
    <property type="entry name" value="PEROXISOMAL MEMBRANE PROTEIN LPX1"/>
    <property type="match status" value="1"/>
</dbReference>
<reference evidence="2 3" key="1">
    <citation type="journal article" date="2014" name="Front. Genet.">
        <title>Genome and metabolic network of "Candidatus Phaeomarinobacter ectocarpi" Ec32, a new candidate genus of Alphaproteobacteria frequently associated with brown algae.</title>
        <authorList>
            <person name="Dittami S.M."/>
            <person name="Barbeyron T."/>
            <person name="Boyen C."/>
            <person name="Cambefort J."/>
            <person name="Collet G."/>
            <person name="Delage L."/>
            <person name="Gobet A."/>
            <person name="Groisillier A."/>
            <person name="Leblanc C."/>
            <person name="Michel G."/>
            <person name="Scornet D."/>
            <person name="Siegel A."/>
            <person name="Tapia J.E."/>
            <person name="Tonon T."/>
        </authorList>
    </citation>
    <scope>NUCLEOTIDE SEQUENCE [LARGE SCALE GENOMIC DNA]</scope>
    <source>
        <strain evidence="2 3">Ec32</strain>
    </source>
</reference>
<dbReference type="InterPro" id="IPR000073">
    <property type="entry name" value="AB_hydrolase_1"/>
</dbReference>
<evidence type="ECO:0000313" key="3">
    <source>
        <dbReference type="Proteomes" id="UP000032160"/>
    </source>
</evidence>
<dbReference type="HOGENOM" id="CLU_920985_0_0_5"/>
<dbReference type="AlphaFoldDB" id="X5M810"/>
<dbReference type="EC" id="3.1.1.24" evidence="2"/>
<keyword evidence="3" id="KW-1185">Reference proteome</keyword>
<evidence type="ECO:0000259" key="1">
    <source>
        <dbReference type="Pfam" id="PF00561"/>
    </source>
</evidence>
<dbReference type="PANTHER" id="PTHR43194">
    <property type="entry name" value="HYDROLASE ALPHA/BETA FOLD FAMILY"/>
    <property type="match status" value="1"/>
</dbReference>
<sequence length="309" mass="33678">MWKFWIIGVLAVLVVGVAIAYALADRETMTAEEFRTGSGYETVALATGVTAYKDMGPKDATPLVIVHGATLGSVAYEAYYQPFLNAGYRVISYDQYGRGFSDRPDADLSIDFMREQLLGLLDYLQIERTSLYGVSFGGAVIARFAAAHPDRVTGLGFQVPLIEAPRSGLLQVASLPVVKPLIGRLLMVPAIIDRGESFGVETEEQRRVVNHFKTQFEVEGTQRMLMSMLTGDAMSSRLADHVTIAAADIPTQFVYATDDPEILPETVEAAIDNYEAADVHTYTGGHFFSATKQDELAAKLAAFFKANGV</sequence>
<accession>X5M810</accession>
<dbReference type="RefSeq" id="WP_052535368.1">
    <property type="nucleotide sequence ID" value="NZ_HG966617.1"/>
</dbReference>
<dbReference type="STRING" id="1458461.BN1012_Phect1169"/>
<name>X5M810_9HYPH</name>
<dbReference type="EMBL" id="HG966617">
    <property type="protein sequence ID" value="CDO59383.1"/>
    <property type="molecule type" value="Genomic_DNA"/>
</dbReference>
<keyword evidence="2" id="KW-0378">Hydrolase</keyword>
<dbReference type="Gene3D" id="3.40.50.1820">
    <property type="entry name" value="alpha/beta hydrolase"/>
    <property type="match status" value="1"/>
</dbReference>
<dbReference type="KEGG" id="pect:BN1012_Phect1169"/>
<dbReference type="SUPFAM" id="SSF53474">
    <property type="entry name" value="alpha/beta-Hydrolases"/>
    <property type="match status" value="1"/>
</dbReference>
<dbReference type="InterPro" id="IPR000639">
    <property type="entry name" value="Epox_hydrolase-like"/>
</dbReference>
<dbReference type="Pfam" id="PF00561">
    <property type="entry name" value="Abhydrolase_1"/>
    <property type="match status" value="1"/>
</dbReference>
<dbReference type="InterPro" id="IPR050228">
    <property type="entry name" value="Carboxylesterase_BioH"/>
</dbReference>
<proteinExistence type="predicted"/>
<dbReference type="GO" id="GO:0047570">
    <property type="term" value="F:3-oxoadipate enol-lactonase activity"/>
    <property type="evidence" value="ECO:0007669"/>
    <property type="project" value="UniProtKB-EC"/>
</dbReference>
<dbReference type="InterPro" id="IPR029058">
    <property type="entry name" value="AB_hydrolase_fold"/>
</dbReference>
<feature type="domain" description="AB hydrolase-1" evidence="1">
    <location>
        <begin position="62"/>
        <end position="160"/>
    </location>
</feature>
<protein>
    <submittedName>
        <fullName evidence="2">Beta-ketoadipate enol-lactone hydrolase</fullName>
        <ecNumber evidence="2">3.1.1.24</ecNumber>
    </submittedName>
</protein>
<dbReference type="OrthoDB" id="7267294at2"/>
<evidence type="ECO:0000313" key="2">
    <source>
        <dbReference type="EMBL" id="CDO59383.1"/>
    </source>
</evidence>
<organism evidence="2 3">
    <name type="scientific">Candidatus Phaeomarinibacter ectocarpi</name>
    <dbReference type="NCBI Taxonomy" id="1458461"/>
    <lineage>
        <taxon>Bacteria</taxon>
        <taxon>Pseudomonadati</taxon>
        <taxon>Pseudomonadota</taxon>
        <taxon>Alphaproteobacteria</taxon>
        <taxon>Hyphomicrobiales</taxon>
        <taxon>Parvibaculaceae</taxon>
        <taxon>Candidatus Phaeomarinibacter</taxon>
    </lineage>
</organism>
<gene>
    <name evidence="2" type="ORF">BN1012_Phect1169</name>
</gene>
<dbReference type="Proteomes" id="UP000032160">
    <property type="component" value="Chromosome I"/>
</dbReference>